<protein>
    <submittedName>
        <fullName evidence="1">tRNA(His) 5'-end guanylyltransferase</fullName>
    </submittedName>
</protein>
<keyword evidence="1" id="KW-0548">Nucleotidyltransferase</keyword>
<proteinExistence type="predicted"/>
<gene>
    <name evidence="1" type="ORF">JOC94_003747</name>
</gene>
<keyword evidence="1" id="KW-0808">Transferase</keyword>
<sequence length="70" mass="8684">MFQRKKLRKEYDQKFVELIEETKNNWLHLKQLMHLSYGEHDELKYKALMAKAKYIYLLREAKLRKVSIKK</sequence>
<accession>A0ABS2RAN6</accession>
<dbReference type="RefSeq" id="WP_077111891.1">
    <property type="nucleotide sequence ID" value="NZ_JAFBFH010000031.1"/>
</dbReference>
<name>A0ABS2RAN6_9BACI</name>
<comment type="caution">
    <text evidence="1">The sequence shown here is derived from an EMBL/GenBank/DDBJ whole genome shotgun (WGS) entry which is preliminary data.</text>
</comment>
<dbReference type="Proteomes" id="UP000823485">
    <property type="component" value="Unassembled WGS sequence"/>
</dbReference>
<evidence type="ECO:0000313" key="2">
    <source>
        <dbReference type="Proteomes" id="UP000823485"/>
    </source>
</evidence>
<dbReference type="EMBL" id="JAFBFH010000031">
    <property type="protein sequence ID" value="MBM7716726.1"/>
    <property type="molecule type" value="Genomic_DNA"/>
</dbReference>
<dbReference type="InterPro" id="IPR019644">
    <property type="entry name" value="DUF2508"/>
</dbReference>
<evidence type="ECO:0000313" key="1">
    <source>
        <dbReference type="EMBL" id="MBM7716726.1"/>
    </source>
</evidence>
<reference evidence="1 2" key="1">
    <citation type="submission" date="2021-01" db="EMBL/GenBank/DDBJ databases">
        <title>Genomic Encyclopedia of Type Strains, Phase IV (KMG-IV): sequencing the most valuable type-strain genomes for metagenomic binning, comparative biology and taxonomic classification.</title>
        <authorList>
            <person name="Goeker M."/>
        </authorList>
    </citation>
    <scope>NUCLEOTIDE SEQUENCE [LARGE SCALE GENOMIC DNA]</scope>
    <source>
        <strain evidence="1 2">DSM 105453</strain>
    </source>
</reference>
<dbReference type="GO" id="GO:0016779">
    <property type="term" value="F:nucleotidyltransferase activity"/>
    <property type="evidence" value="ECO:0007669"/>
    <property type="project" value="UniProtKB-KW"/>
</dbReference>
<organism evidence="1 2">
    <name type="scientific">Siminovitchia thermophila</name>
    <dbReference type="NCBI Taxonomy" id="1245522"/>
    <lineage>
        <taxon>Bacteria</taxon>
        <taxon>Bacillati</taxon>
        <taxon>Bacillota</taxon>
        <taxon>Bacilli</taxon>
        <taxon>Bacillales</taxon>
        <taxon>Bacillaceae</taxon>
        <taxon>Siminovitchia</taxon>
    </lineage>
</organism>
<keyword evidence="2" id="KW-1185">Reference proteome</keyword>
<dbReference type="Pfam" id="PF10704">
    <property type="entry name" value="DUF2508"/>
    <property type="match status" value="1"/>
</dbReference>